<keyword evidence="3" id="KW-1185">Reference proteome</keyword>
<evidence type="ECO:0000313" key="2">
    <source>
        <dbReference type="EMBL" id="KAK3384158.1"/>
    </source>
</evidence>
<gene>
    <name evidence="2" type="ORF">B0T24DRAFT_73913</name>
</gene>
<name>A0AAE0TYD2_9PEZI</name>
<sequence>MEETCKACNEPLILNIDAEASESGEEEEAQPHQQEEEKEIVEDDLELPCGCHFHWQCLMDSAPQVALSLTCPSCDGFLPSNAPGSSSATNAFRRASQAVTILTRYVNEGGVEEGLDILPALTEEAFLAEHPEARPARALHTMAAEGDVVGIVGLVKDVGADSAQPDAVVGASVVRLLAWSDPLNENRSALHVAVESQQVEVFWLLVWLASGLPTAVFPQGAAQAADGLGVGSVRPGLQVPRAEDVRFAKDGMGRSVLDVCLAQGPPWTRFVEDGVFD</sequence>
<organism evidence="2 3">
    <name type="scientific">Lasiosphaeria ovina</name>
    <dbReference type="NCBI Taxonomy" id="92902"/>
    <lineage>
        <taxon>Eukaryota</taxon>
        <taxon>Fungi</taxon>
        <taxon>Dikarya</taxon>
        <taxon>Ascomycota</taxon>
        <taxon>Pezizomycotina</taxon>
        <taxon>Sordariomycetes</taxon>
        <taxon>Sordariomycetidae</taxon>
        <taxon>Sordariales</taxon>
        <taxon>Lasiosphaeriaceae</taxon>
        <taxon>Lasiosphaeria</taxon>
    </lineage>
</organism>
<accession>A0AAE0TYD2</accession>
<dbReference type="Proteomes" id="UP001287356">
    <property type="component" value="Unassembled WGS sequence"/>
</dbReference>
<dbReference type="AlphaFoldDB" id="A0AAE0TYD2"/>
<protein>
    <submittedName>
        <fullName evidence="2">Uncharacterized protein</fullName>
    </submittedName>
</protein>
<feature type="region of interest" description="Disordered" evidence="1">
    <location>
        <begin position="18"/>
        <end position="37"/>
    </location>
</feature>
<comment type="caution">
    <text evidence="2">The sequence shown here is derived from an EMBL/GenBank/DDBJ whole genome shotgun (WGS) entry which is preliminary data.</text>
</comment>
<feature type="compositionally biased region" description="Acidic residues" evidence="1">
    <location>
        <begin position="19"/>
        <end position="28"/>
    </location>
</feature>
<evidence type="ECO:0000256" key="1">
    <source>
        <dbReference type="SAM" id="MobiDB-lite"/>
    </source>
</evidence>
<proteinExistence type="predicted"/>
<dbReference type="EMBL" id="JAULSN010000001">
    <property type="protein sequence ID" value="KAK3384158.1"/>
    <property type="molecule type" value="Genomic_DNA"/>
</dbReference>
<reference evidence="2" key="2">
    <citation type="submission" date="2023-06" db="EMBL/GenBank/DDBJ databases">
        <authorList>
            <consortium name="Lawrence Berkeley National Laboratory"/>
            <person name="Haridas S."/>
            <person name="Hensen N."/>
            <person name="Bonometti L."/>
            <person name="Westerberg I."/>
            <person name="Brannstrom I.O."/>
            <person name="Guillou S."/>
            <person name="Cros-Aarteil S."/>
            <person name="Calhoun S."/>
            <person name="Kuo A."/>
            <person name="Mondo S."/>
            <person name="Pangilinan J."/>
            <person name="Riley R."/>
            <person name="Labutti K."/>
            <person name="Andreopoulos B."/>
            <person name="Lipzen A."/>
            <person name="Chen C."/>
            <person name="Yanf M."/>
            <person name="Daum C."/>
            <person name="Ng V."/>
            <person name="Clum A."/>
            <person name="Steindorff A."/>
            <person name="Ohm R."/>
            <person name="Martin F."/>
            <person name="Silar P."/>
            <person name="Natvig D."/>
            <person name="Lalanne C."/>
            <person name="Gautier V."/>
            <person name="Ament-Velasquez S.L."/>
            <person name="Kruys A."/>
            <person name="Hutchinson M.I."/>
            <person name="Powell A.J."/>
            <person name="Barry K."/>
            <person name="Miller A.N."/>
            <person name="Grigoriev I.V."/>
            <person name="Debuchy R."/>
            <person name="Gladieux P."/>
            <person name="Thoren M.H."/>
            <person name="Johannesson H."/>
        </authorList>
    </citation>
    <scope>NUCLEOTIDE SEQUENCE</scope>
    <source>
        <strain evidence="2">CBS 958.72</strain>
    </source>
</reference>
<reference evidence="2" key="1">
    <citation type="journal article" date="2023" name="Mol. Phylogenet. Evol.">
        <title>Genome-scale phylogeny and comparative genomics of the fungal order Sordariales.</title>
        <authorList>
            <person name="Hensen N."/>
            <person name="Bonometti L."/>
            <person name="Westerberg I."/>
            <person name="Brannstrom I.O."/>
            <person name="Guillou S."/>
            <person name="Cros-Aarteil S."/>
            <person name="Calhoun S."/>
            <person name="Haridas S."/>
            <person name="Kuo A."/>
            <person name="Mondo S."/>
            <person name="Pangilinan J."/>
            <person name="Riley R."/>
            <person name="LaButti K."/>
            <person name="Andreopoulos B."/>
            <person name="Lipzen A."/>
            <person name="Chen C."/>
            <person name="Yan M."/>
            <person name="Daum C."/>
            <person name="Ng V."/>
            <person name="Clum A."/>
            <person name="Steindorff A."/>
            <person name="Ohm R.A."/>
            <person name="Martin F."/>
            <person name="Silar P."/>
            <person name="Natvig D.O."/>
            <person name="Lalanne C."/>
            <person name="Gautier V."/>
            <person name="Ament-Velasquez S.L."/>
            <person name="Kruys A."/>
            <person name="Hutchinson M.I."/>
            <person name="Powell A.J."/>
            <person name="Barry K."/>
            <person name="Miller A.N."/>
            <person name="Grigoriev I.V."/>
            <person name="Debuchy R."/>
            <person name="Gladieux P."/>
            <person name="Hiltunen Thoren M."/>
            <person name="Johannesson H."/>
        </authorList>
    </citation>
    <scope>NUCLEOTIDE SEQUENCE</scope>
    <source>
        <strain evidence="2">CBS 958.72</strain>
    </source>
</reference>
<evidence type="ECO:0000313" key="3">
    <source>
        <dbReference type="Proteomes" id="UP001287356"/>
    </source>
</evidence>